<proteinExistence type="predicted"/>
<reference evidence="4" key="1">
    <citation type="journal article" date="2019" name="Int. J. Syst. Evol. Microbiol.">
        <title>The Global Catalogue of Microorganisms (GCM) 10K type strain sequencing project: providing services to taxonomists for standard genome sequencing and annotation.</title>
        <authorList>
            <consortium name="The Broad Institute Genomics Platform"/>
            <consortium name="The Broad Institute Genome Sequencing Center for Infectious Disease"/>
            <person name="Wu L."/>
            <person name="Ma J."/>
        </authorList>
    </citation>
    <scope>NUCLEOTIDE SEQUENCE [LARGE SCALE GENOMIC DNA]</scope>
    <source>
        <strain evidence="4">CGMCC 4.1469</strain>
    </source>
</reference>
<dbReference type="Pfam" id="PF00581">
    <property type="entry name" value="Rhodanese"/>
    <property type="match status" value="1"/>
</dbReference>
<gene>
    <name evidence="3" type="ORF">ACFQDI_11800</name>
</gene>
<dbReference type="InterPro" id="IPR001763">
    <property type="entry name" value="Rhodanese-like_dom"/>
</dbReference>
<sequence>MKKLIALVFALVATAGFAAEFPDISIADLKKAIAEKKVTVIDVNGAASYKAGHVPTAIDFATQGSNLASVLPADKNSLVVAYCGGPACSAYKAAANAANQLGYTNVKHLSAGISGWKAAKETLEK</sequence>
<keyword evidence="4" id="KW-1185">Reference proteome</keyword>
<keyword evidence="1" id="KW-0732">Signal</keyword>
<dbReference type="SUPFAM" id="SSF52821">
    <property type="entry name" value="Rhodanese/Cell cycle control phosphatase"/>
    <property type="match status" value="1"/>
</dbReference>
<feature type="chain" id="PRO_5046557069" evidence="1">
    <location>
        <begin position="19"/>
        <end position="125"/>
    </location>
</feature>
<dbReference type="PANTHER" id="PTHR43031">
    <property type="entry name" value="FAD-DEPENDENT OXIDOREDUCTASE"/>
    <property type="match status" value="1"/>
</dbReference>
<evidence type="ECO:0000259" key="2">
    <source>
        <dbReference type="PROSITE" id="PS50206"/>
    </source>
</evidence>
<evidence type="ECO:0000256" key="1">
    <source>
        <dbReference type="SAM" id="SignalP"/>
    </source>
</evidence>
<dbReference type="InterPro" id="IPR036873">
    <property type="entry name" value="Rhodanese-like_dom_sf"/>
</dbReference>
<dbReference type="RefSeq" id="WP_377166731.1">
    <property type="nucleotide sequence ID" value="NZ_JBHSMQ010000004.1"/>
</dbReference>
<protein>
    <submittedName>
        <fullName evidence="3">Rhodanese-like domain-containing protein</fullName>
    </submittedName>
</protein>
<feature type="signal peptide" evidence="1">
    <location>
        <begin position="1"/>
        <end position="18"/>
    </location>
</feature>
<evidence type="ECO:0000313" key="4">
    <source>
        <dbReference type="Proteomes" id="UP001596052"/>
    </source>
</evidence>
<dbReference type="SMART" id="SM00450">
    <property type="entry name" value="RHOD"/>
    <property type="match status" value="1"/>
</dbReference>
<dbReference type="InterPro" id="IPR050229">
    <property type="entry name" value="GlpE_sulfurtransferase"/>
</dbReference>
<evidence type="ECO:0000313" key="3">
    <source>
        <dbReference type="EMBL" id="MFC5455543.1"/>
    </source>
</evidence>
<organism evidence="3 4">
    <name type="scientific">Prosthecobacter fluviatilis</name>
    <dbReference type="NCBI Taxonomy" id="445931"/>
    <lineage>
        <taxon>Bacteria</taxon>
        <taxon>Pseudomonadati</taxon>
        <taxon>Verrucomicrobiota</taxon>
        <taxon>Verrucomicrobiia</taxon>
        <taxon>Verrucomicrobiales</taxon>
        <taxon>Verrucomicrobiaceae</taxon>
        <taxon>Prosthecobacter</taxon>
    </lineage>
</organism>
<feature type="domain" description="Rhodanese" evidence="2">
    <location>
        <begin position="34"/>
        <end position="125"/>
    </location>
</feature>
<dbReference type="PROSITE" id="PS50206">
    <property type="entry name" value="RHODANESE_3"/>
    <property type="match status" value="1"/>
</dbReference>
<comment type="caution">
    <text evidence="3">The sequence shown here is derived from an EMBL/GenBank/DDBJ whole genome shotgun (WGS) entry which is preliminary data.</text>
</comment>
<dbReference type="EMBL" id="JBHSMQ010000004">
    <property type="protein sequence ID" value="MFC5455543.1"/>
    <property type="molecule type" value="Genomic_DNA"/>
</dbReference>
<name>A0ABW0KS12_9BACT</name>
<dbReference type="PANTHER" id="PTHR43031:SF1">
    <property type="entry name" value="PYRIDINE NUCLEOTIDE-DISULPHIDE OXIDOREDUCTASE"/>
    <property type="match status" value="1"/>
</dbReference>
<accession>A0ABW0KS12</accession>
<dbReference type="Gene3D" id="3.40.250.10">
    <property type="entry name" value="Rhodanese-like domain"/>
    <property type="match status" value="1"/>
</dbReference>
<dbReference type="Proteomes" id="UP001596052">
    <property type="component" value="Unassembled WGS sequence"/>
</dbReference>